<dbReference type="SUPFAM" id="SSF53474">
    <property type="entry name" value="alpha/beta-Hydrolases"/>
    <property type="match status" value="1"/>
</dbReference>
<reference evidence="4" key="1">
    <citation type="submission" date="2015-02" db="EMBL/GenBank/DDBJ databases">
        <title>Genome sequencing for Strongylocentrotus purpuratus.</title>
        <authorList>
            <person name="Murali S."/>
            <person name="Liu Y."/>
            <person name="Vee V."/>
            <person name="English A."/>
            <person name="Wang M."/>
            <person name="Skinner E."/>
            <person name="Han Y."/>
            <person name="Muzny D.M."/>
            <person name="Worley K.C."/>
            <person name="Gibbs R.A."/>
        </authorList>
    </citation>
    <scope>NUCLEOTIDE SEQUENCE</scope>
</reference>
<evidence type="ECO:0000259" key="1">
    <source>
        <dbReference type="Pfam" id="PF00561"/>
    </source>
</evidence>
<accession>A0A7M7PL87</accession>
<dbReference type="Pfam" id="PF22990">
    <property type="entry name" value="ABHD16_N"/>
    <property type="match status" value="1"/>
</dbReference>
<dbReference type="Proteomes" id="UP000007110">
    <property type="component" value="Unassembled WGS sequence"/>
</dbReference>
<reference evidence="3" key="2">
    <citation type="submission" date="2021-01" db="UniProtKB">
        <authorList>
            <consortium name="EnsemblMetazoa"/>
        </authorList>
    </citation>
    <scope>IDENTIFICATION</scope>
</reference>
<evidence type="ECO:0000259" key="2">
    <source>
        <dbReference type="Pfam" id="PF22990"/>
    </source>
</evidence>
<evidence type="ECO:0000313" key="4">
    <source>
        <dbReference type="Proteomes" id="UP000007110"/>
    </source>
</evidence>
<dbReference type="OrthoDB" id="6412627at2759"/>
<dbReference type="InterPro" id="IPR029058">
    <property type="entry name" value="AB_hydrolase_fold"/>
</dbReference>
<dbReference type="GO" id="GO:0004620">
    <property type="term" value="F:phospholipase activity"/>
    <property type="evidence" value="ECO:0000318"/>
    <property type="project" value="GO_Central"/>
</dbReference>
<dbReference type="GO" id="GO:0047372">
    <property type="term" value="F:monoacylglycerol lipase activity"/>
    <property type="evidence" value="ECO:0000318"/>
    <property type="project" value="GO_Central"/>
</dbReference>
<dbReference type="GO" id="GO:0006660">
    <property type="term" value="P:phosphatidylserine catabolic process"/>
    <property type="evidence" value="ECO:0000318"/>
    <property type="project" value="GO_Central"/>
</dbReference>
<dbReference type="KEGG" id="spu:105443846"/>
<dbReference type="InParanoid" id="A0A7M7PL87"/>
<dbReference type="GO" id="GO:0052651">
    <property type="term" value="P:monoacylglycerol catabolic process"/>
    <property type="evidence" value="ECO:0000318"/>
    <property type="project" value="GO_Central"/>
</dbReference>
<dbReference type="InterPro" id="IPR000073">
    <property type="entry name" value="AB_hydrolase_1"/>
</dbReference>
<feature type="domain" description="AB hydrolase-1" evidence="1">
    <location>
        <begin position="265"/>
        <end position="397"/>
    </location>
</feature>
<dbReference type="Pfam" id="PF00561">
    <property type="entry name" value="Abhydrolase_1"/>
    <property type="match status" value="1"/>
</dbReference>
<dbReference type="EnsemblMetazoa" id="XM_030997716">
    <property type="protein sequence ID" value="XP_030853576"/>
    <property type="gene ID" value="LOC105443846"/>
</dbReference>
<sequence>MASLVRCIFGARLYRTNSHGTVKGHDYQPNSVEKHSDNIIKLISFCWSFGYYTSPIILTILYRRGYFSLDGALSLGKFGGMVLLALCGAYYVRGLGRVSNPEYGTFISLLDEINRNEQNEKRKELQIYDFEFAAWPVDYQWSESASQPLWKDQSSPGSQRSRGAVEWLGGLPCQLLGYLAIHSFGCRIVYPGSTALLNAAIGSQLLLGRMKLVEKDHGKRAKLRTKDGNSIDTMFVDRRLKTVFPNGQKLVITSEGNAGFYEIGCMETPLKAGYSVLGWNHPGFGGSTGSPFPESEGNAIAAVMQYAVDELGFAYDDISLFAWSIGGFATSWAAMNYPQLSFVIVDATFDDLIPLAIAKMPQSLSYFVASTIKTYMNMKIADNLSNYKGPLRIVRRTKDEIIITSEFPDVAYNRGNDLLIKILQSRYPKLLDEEVTKVLRQFISISDQLSMLSMYSAFDVEDSACLRVLKDYADKHSTKFPMLIGEDMTHARKVQLTLYLSTKYMTDFDSTHCSPLPASYFLPPWSLDDEMN</sequence>
<protein>
    <submittedName>
        <fullName evidence="3">Uncharacterized protein</fullName>
    </submittedName>
</protein>
<dbReference type="RefSeq" id="XP_030853576.1">
    <property type="nucleotide sequence ID" value="XM_030997716.1"/>
</dbReference>
<dbReference type="OMA" id="PRQEQNA"/>
<proteinExistence type="predicted"/>
<dbReference type="InterPro" id="IPR054518">
    <property type="entry name" value="ABHD16_N"/>
</dbReference>
<feature type="domain" description="Phosphatidylserine Lipase ABHD16 N-terminal" evidence="2">
    <location>
        <begin position="3"/>
        <end position="131"/>
    </location>
</feature>
<organism evidence="3 4">
    <name type="scientific">Strongylocentrotus purpuratus</name>
    <name type="common">Purple sea urchin</name>
    <dbReference type="NCBI Taxonomy" id="7668"/>
    <lineage>
        <taxon>Eukaryota</taxon>
        <taxon>Metazoa</taxon>
        <taxon>Echinodermata</taxon>
        <taxon>Eleutherozoa</taxon>
        <taxon>Echinozoa</taxon>
        <taxon>Echinoidea</taxon>
        <taxon>Euechinoidea</taxon>
        <taxon>Echinacea</taxon>
        <taxon>Camarodonta</taxon>
        <taxon>Echinidea</taxon>
        <taxon>Strongylocentrotidae</taxon>
        <taxon>Strongylocentrotus</taxon>
    </lineage>
</organism>
<keyword evidence="4" id="KW-1185">Reference proteome</keyword>
<dbReference type="PANTHER" id="PTHR12277:SF72">
    <property type="entry name" value="BAT5L PROTEIN"/>
    <property type="match status" value="1"/>
</dbReference>
<dbReference type="GeneID" id="105443846"/>
<dbReference type="PANTHER" id="PTHR12277">
    <property type="entry name" value="ALPHA/BETA HYDROLASE DOMAIN-CONTAINING PROTEIN"/>
    <property type="match status" value="1"/>
</dbReference>
<dbReference type="Gene3D" id="3.40.50.1820">
    <property type="entry name" value="alpha/beta hydrolase"/>
    <property type="match status" value="1"/>
</dbReference>
<name>A0A7M7PL87_STRPU</name>
<dbReference type="AlphaFoldDB" id="A0A7M7PL87"/>
<evidence type="ECO:0000313" key="3">
    <source>
        <dbReference type="EnsemblMetazoa" id="XP_030853576"/>
    </source>
</evidence>